<dbReference type="EMBL" id="LPWG01000012">
    <property type="protein sequence ID" value="ODR98814.1"/>
    <property type="molecule type" value="Genomic_DNA"/>
</dbReference>
<comment type="caution">
    <text evidence="2">The sequence shown here is derived from an EMBL/GenBank/DDBJ whole genome shotgun (WGS) entry which is preliminary data.</text>
</comment>
<evidence type="ECO:0000313" key="2">
    <source>
        <dbReference type="EMBL" id="ODR98814.1"/>
    </source>
</evidence>
<evidence type="ECO:0000313" key="3">
    <source>
        <dbReference type="Proteomes" id="UP000094501"/>
    </source>
</evidence>
<keyword evidence="3" id="KW-1185">Reference proteome</keyword>
<feature type="signal peptide" evidence="1">
    <location>
        <begin position="1"/>
        <end position="32"/>
    </location>
</feature>
<dbReference type="RefSeq" id="WP_069437540.1">
    <property type="nucleotide sequence ID" value="NZ_LPWG01000012.1"/>
</dbReference>
<dbReference type="OrthoDB" id="7931658at2"/>
<gene>
    <name evidence="2" type="ORF">AUC68_06325</name>
</gene>
<organism evidence="2 3">
    <name type="scientific">Methyloceanibacter methanicus</name>
    <dbReference type="NCBI Taxonomy" id="1774968"/>
    <lineage>
        <taxon>Bacteria</taxon>
        <taxon>Pseudomonadati</taxon>
        <taxon>Pseudomonadota</taxon>
        <taxon>Alphaproteobacteria</taxon>
        <taxon>Hyphomicrobiales</taxon>
        <taxon>Hyphomicrobiaceae</taxon>
        <taxon>Methyloceanibacter</taxon>
    </lineage>
</organism>
<evidence type="ECO:0000256" key="1">
    <source>
        <dbReference type="SAM" id="SignalP"/>
    </source>
</evidence>
<keyword evidence="1" id="KW-0732">Signal</keyword>
<evidence type="ECO:0008006" key="4">
    <source>
        <dbReference type="Google" id="ProtNLM"/>
    </source>
</evidence>
<feature type="chain" id="PRO_5009138781" description="Lysozyme inhibitor LprI N-terminal domain-containing protein" evidence="1">
    <location>
        <begin position="33"/>
        <end position="168"/>
    </location>
</feature>
<proteinExistence type="predicted"/>
<accession>A0A1E3VZ34</accession>
<name>A0A1E3VZ34_9HYPH</name>
<protein>
    <recommendedName>
        <fullName evidence="4">Lysozyme inhibitor LprI N-terminal domain-containing protein</fullName>
    </recommendedName>
</protein>
<reference evidence="2 3" key="1">
    <citation type="journal article" date="2016" name="Environ. Microbiol.">
        <title>New Methyloceanibacter diversity from North Sea sediments includes methanotroph containing solely the soluble methane monooxygenase.</title>
        <authorList>
            <person name="Vekeman B."/>
            <person name="Kerckhof F.M."/>
            <person name="Cremers G."/>
            <person name="de Vos P."/>
            <person name="Vandamme P."/>
            <person name="Boon N."/>
            <person name="Op den Camp H.J."/>
            <person name="Heylen K."/>
        </authorList>
    </citation>
    <scope>NUCLEOTIDE SEQUENCE [LARGE SCALE GENOMIC DNA]</scope>
    <source>
        <strain evidence="2 3">R-67174</strain>
    </source>
</reference>
<sequence>MLLGFKTFGFKTLWRAALSAAVLLPLLFGLNACGTTGSSGGGTKAGTGAGENPISGLWGGGSSASGLPTFTKKPGPNDRPTRVGWTAARAARCGFVFDPARLRASYLAFEQSYGADPKRMQEIQKAYDYALQSTAEGAKQDAGYCTRERVDEIRPELNRYLSGDFRTL</sequence>
<dbReference type="Proteomes" id="UP000094501">
    <property type="component" value="Unassembled WGS sequence"/>
</dbReference>
<dbReference type="AlphaFoldDB" id="A0A1E3VZ34"/>